<evidence type="ECO:0000259" key="2">
    <source>
        <dbReference type="Pfam" id="PF25906"/>
    </source>
</evidence>
<keyword evidence="4" id="KW-1185">Reference proteome</keyword>
<dbReference type="RefSeq" id="WP_142705952.1">
    <property type="nucleotide sequence ID" value="NZ_VIRS01000012.1"/>
</dbReference>
<gene>
    <name evidence="3" type="ORF">FL583_18640</name>
</gene>
<dbReference type="Gene3D" id="1.10.10.2840">
    <property type="entry name" value="PucR C-terminal helix-turn-helix domain"/>
    <property type="match status" value="1"/>
</dbReference>
<dbReference type="InterPro" id="IPR025736">
    <property type="entry name" value="PucR_C-HTH_dom"/>
</dbReference>
<dbReference type="EMBL" id="VIRS01000012">
    <property type="protein sequence ID" value="TQS43651.1"/>
    <property type="molecule type" value="Genomic_DNA"/>
</dbReference>
<dbReference type="PANTHER" id="PTHR33744">
    <property type="entry name" value="CARBOHYDRATE DIACID REGULATOR"/>
    <property type="match status" value="1"/>
</dbReference>
<dbReference type="OrthoDB" id="5243741at2"/>
<dbReference type="Proteomes" id="UP000317982">
    <property type="component" value="Unassembled WGS sequence"/>
</dbReference>
<dbReference type="AlphaFoldDB" id="A0A545AQY8"/>
<name>A0A545AQY8_9ACTN</name>
<protein>
    <submittedName>
        <fullName evidence="3">PucR family transcriptional regulator</fullName>
    </submittedName>
</protein>
<sequence>MSQLAVRPGSFEPWGGLPPELAELIKPEFGTLAEEIVEAIRESIPEFGRSMGETYEYVIRVGVERALTQFADKVGDTNLTVDDWDAVHRKLGYGEYQQGRSLDALQAAYRLGARVAWRRLADAGLRLDIPAPVLFTLGEAVIAYVDQLAALSVEGYAEAQAHAAGARERRRRQLMQMLLADPPPSAAAVRDLAKSARWTVPDRLTAVALEPRGDDRDLTLPDLGPAVLVDLEGAEPCLLVPESQLERTEGALRTVLHSSRAAVGLPVSVPDARRSLRWARRALSLLRRGALSPAHVVRCADHLSTLMLLADEPLVEMFAERRLAPLRQLTVKQQVRLSETLLAWLETRGGAPEVASRLQVHPQTVRYRLRQLEALFGEQLHDPDARFELESALRAVARLHTVGTQTSA</sequence>
<dbReference type="InterPro" id="IPR051448">
    <property type="entry name" value="CdaR-like_regulators"/>
</dbReference>
<feature type="domain" description="PucR C-terminal helix-turn-helix" evidence="1">
    <location>
        <begin position="337"/>
        <end position="395"/>
    </location>
</feature>
<comment type="caution">
    <text evidence="3">The sequence shown here is derived from an EMBL/GenBank/DDBJ whole genome shotgun (WGS) entry which is preliminary data.</text>
</comment>
<accession>A0A545AQY8</accession>
<evidence type="ECO:0000313" key="4">
    <source>
        <dbReference type="Proteomes" id="UP000317982"/>
    </source>
</evidence>
<dbReference type="InterPro" id="IPR042070">
    <property type="entry name" value="PucR_C-HTH_sf"/>
</dbReference>
<organism evidence="3 4">
    <name type="scientific">Cryptosporangium phraense</name>
    <dbReference type="NCBI Taxonomy" id="2593070"/>
    <lineage>
        <taxon>Bacteria</taxon>
        <taxon>Bacillati</taxon>
        <taxon>Actinomycetota</taxon>
        <taxon>Actinomycetes</taxon>
        <taxon>Cryptosporangiales</taxon>
        <taxon>Cryptosporangiaceae</taxon>
        <taxon>Cryptosporangium</taxon>
    </lineage>
</organism>
<evidence type="ECO:0000259" key="1">
    <source>
        <dbReference type="Pfam" id="PF13556"/>
    </source>
</evidence>
<reference evidence="3 4" key="1">
    <citation type="submission" date="2019-07" db="EMBL/GenBank/DDBJ databases">
        <title>Cryptosporangium phraense sp. nov., isolated from plant litter.</title>
        <authorList>
            <person name="Suriyachadkun C."/>
        </authorList>
    </citation>
    <scope>NUCLEOTIDE SEQUENCE [LARGE SCALE GENOMIC DNA]</scope>
    <source>
        <strain evidence="3 4">A-T 5661</strain>
    </source>
</reference>
<feature type="domain" description="PucR-like N-terminal" evidence="2">
    <location>
        <begin position="14"/>
        <end position="179"/>
    </location>
</feature>
<dbReference type="Pfam" id="PF13556">
    <property type="entry name" value="HTH_30"/>
    <property type="match status" value="1"/>
</dbReference>
<dbReference type="Pfam" id="PF25906">
    <property type="entry name" value="PucR-like_N"/>
    <property type="match status" value="1"/>
</dbReference>
<dbReference type="InParanoid" id="A0A545AQY8"/>
<proteinExistence type="predicted"/>
<evidence type="ECO:0000313" key="3">
    <source>
        <dbReference type="EMBL" id="TQS43651.1"/>
    </source>
</evidence>
<dbReference type="InterPro" id="IPR058663">
    <property type="entry name" value="PucR-like_N"/>
</dbReference>
<dbReference type="PANTHER" id="PTHR33744:SF1">
    <property type="entry name" value="DNA-BINDING TRANSCRIPTIONAL ACTIVATOR ADER"/>
    <property type="match status" value="1"/>
</dbReference>